<dbReference type="PROSITE" id="PS51620">
    <property type="entry name" value="SAM_TRM61"/>
    <property type="match status" value="1"/>
</dbReference>
<evidence type="ECO:0000256" key="2">
    <source>
        <dbReference type="ARBA" id="ARBA00022603"/>
    </source>
</evidence>
<evidence type="ECO:0000256" key="6">
    <source>
        <dbReference type="ARBA" id="ARBA00048481"/>
    </source>
</evidence>
<dbReference type="InterPro" id="IPR049470">
    <property type="entry name" value="TRM61_C"/>
</dbReference>
<dbReference type="GO" id="GO:0160107">
    <property type="term" value="F:tRNA (adenine(58)-N1)-methyltransferase activity"/>
    <property type="evidence" value="ECO:0007669"/>
    <property type="project" value="UniProtKB-EC"/>
</dbReference>
<dbReference type="InterPro" id="IPR014816">
    <property type="entry name" value="tRNA_MeTrfase_Gcd14"/>
</dbReference>
<keyword evidence="4" id="KW-0949">S-adenosyl-L-methionine</keyword>
<reference evidence="9" key="1">
    <citation type="submission" date="2020-11" db="EMBL/GenBank/DDBJ databases">
        <authorList>
            <person name="Tran Van P."/>
        </authorList>
    </citation>
    <scope>NUCLEOTIDE SEQUENCE</scope>
</reference>
<dbReference type="AlphaFoldDB" id="A0A7R9CNW7"/>
<evidence type="ECO:0000313" key="9">
    <source>
        <dbReference type="EMBL" id="CAD7399327.1"/>
    </source>
</evidence>
<evidence type="ECO:0000259" key="8">
    <source>
        <dbReference type="Pfam" id="PF08704"/>
    </source>
</evidence>
<evidence type="ECO:0000256" key="4">
    <source>
        <dbReference type="ARBA" id="ARBA00022691"/>
    </source>
</evidence>
<dbReference type="EMBL" id="OD000787">
    <property type="protein sequence ID" value="CAD7399327.1"/>
    <property type="molecule type" value="Genomic_DNA"/>
</dbReference>
<keyword evidence="2" id="KW-0489">Methyltransferase</keyword>
<comment type="catalytic activity">
    <reaction evidence="6">
        <text>an adenosine in mRNA + S-adenosyl-L-methionine = an N(1)-methyladenosine in mRNA + S-adenosyl-L-homocysteine + H(+)</text>
        <dbReference type="Rhea" id="RHEA:55392"/>
        <dbReference type="Rhea" id="RHEA-COMP:12414"/>
        <dbReference type="Rhea" id="RHEA-COMP:12415"/>
        <dbReference type="ChEBI" id="CHEBI:15378"/>
        <dbReference type="ChEBI" id="CHEBI:57856"/>
        <dbReference type="ChEBI" id="CHEBI:59789"/>
        <dbReference type="ChEBI" id="CHEBI:74411"/>
        <dbReference type="ChEBI" id="CHEBI:74491"/>
    </reaction>
</comment>
<organism evidence="9">
    <name type="scientific">Timema poppense</name>
    <name type="common">Walking stick</name>
    <dbReference type="NCBI Taxonomy" id="170557"/>
    <lineage>
        <taxon>Eukaryota</taxon>
        <taxon>Metazoa</taxon>
        <taxon>Ecdysozoa</taxon>
        <taxon>Arthropoda</taxon>
        <taxon>Hexapoda</taxon>
        <taxon>Insecta</taxon>
        <taxon>Pterygota</taxon>
        <taxon>Neoptera</taxon>
        <taxon>Polyneoptera</taxon>
        <taxon>Phasmatodea</taxon>
        <taxon>Timematodea</taxon>
        <taxon>Timematoidea</taxon>
        <taxon>Timematidae</taxon>
        <taxon>Timema</taxon>
    </lineage>
</organism>
<proteinExistence type="predicted"/>
<evidence type="ECO:0000256" key="1">
    <source>
        <dbReference type="ARBA" id="ARBA00012796"/>
    </source>
</evidence>
<feature type="domain" description="tRNA (adenine(58)-N(1))-methyltransferase catalytic subunit TRM61 C-terminal" evidence="8">
    <location>
        <begin position="9"/>
        <end position="62"/>
    </location>
</feature>
<keyword evidence="3" id="KW-0808">Transferase</keyword>
<keyword evidence="5" id="KW-0819">tRNA processing</keyword>
<dbReference type="InterPro" id="IPR029063">
    <property type="entry name" value="SAM-dependent_MTases_sf"/>
</dbReference>
<dbReference type="SUPFAM" id="SSF53335">
    <property type="entry name" value="S-adenosyl-L-methionine-dependent methyltransferases"/>
    <property type="match status" value="1"/>
</dbReference>
<accession>A0A7R9CNW7</accession>
<dbReference type="EC" id="2.1.1.220" evidence="1"/>
<dbReference type="GO" id="GO:0030488">
    <property type="term" value="P:tRNA methylation"/>
    <property type="evidence" value="ECO:0007669"/>
    <property type="project" value="InterPro"/>
</dbReference>
<feature type="region of interest" description="Disordered" evidence="7">
    <location>
        <begin position="85"/>
        <end position="107"/>
    </location>
</feature>
<dbReference type="Pfam" id="PF08704">
    <property type="entry name" value="GCD14"/>
    <property type="match status" value="1"/>
</dbReference>
<dbReference type="GO" id="GO:0031515">
    <property type="term" value="C:tRNA (m1A) methyltransferase complex"/>
    <property type="evidence" value="ECO:0007669"/>
    <property type="project" value="InterPro"/>
</dbReference>
<name>A0A7R9CNW7_TIMPO</name>
<evidence type="ECO:0000256" key="7">
    <source>
        <dbReference type="SAM" id="MobiDB-lite"/>
    </source>
</evidence>
<evidence type="ECO:0000256" key="5">
    <source>
        <dbReference type="ARBA" id="ARBA00022694"/>
    </source>
</evidence>
<evidence type="ECO:0000256" key="3">
    <source>
        <dbReference type="ARBA" id="ARBA00022679"/>
    </source>
</evidence>
<protein>
    <recommendedName>
        <fullName evidence="1">tRNA (adenine(58)-N(1))-methyltransferase</fullName>
        <ecNumber evidence="1">2.1.1.220</ecNumber>
    </recommendedName>
</protein>
<sequence>MEIETRILGGRFVSFSPCIEQVQRTCVALAKAGFVELTTLECLQKELHVQSRTMSILDFDFLKEKVLDNSPGVTKPPLWVQREADSSIPASKMSAKRGRGASAYIMQ</sequence>
<dbReference type="Gene3D" id="3.40.50.150">
    <property type="entry name" value="Vaccinia Virus protein VP39"/>
    <property type="match status" value="1"/>
</dbReference>
<gene>
    <name evidence="9" type="ORF">TPSB3V08_LOCUS2092</name>
</gene>